<evidence type="ECO:0000256" key="9">
    <source>
        <dbReference type="ARBA" id="ARBA00023242"/>
    </source>
</evidence>
<gene>
    <name evidence="12" type="ORF">M430DRAFT_60512</name>
</gene>
<evidence type="ECO:0000256" key="8">
    <source>
        <dbReference type="ARBA" id="ARBA00023163"/>
    </source>
</evidence>
<evidence type="ECO:0000313" key="12">
    <source>
        <dbReference type="EMBL" id="PSS12237.1"/>
    </source>
</evidence>
<evidence type="ECO:0000256" key="1">
    <source>
        <dbReference type="ARBA" id="ARBA00004123"/>
    </source>
</evidence>
<dbReference type="GO" id="GO:0003677">
    <property type="term" value="F:DNA binding"/>
    <property type="evidence" value="ECO:0007669"/>
    <property type="project" value="UniProtKB-KW"/>
</dbReference>
<keyword evidence="4" id="KW-0672">Quinate metabolism</keyword>
<dbReference type="CDD" id="cd00067">
    <property type="entry name" value="GAL4"/>
    <property type="match status" value="1"/>
</dbReference>
<name>A0A2T3AU91_AMORE</name>
<feature type="domain" description="Zn(2)-C6 fungal-type" evidence="11">
    <location>
        <begin position="40"/>
        <end position="70"/>
    </location>
</feature>
<feature type="region of interest" description="Disordered" evidence="10">
    <location>
        <begin position="146"/>
        <end position="233"/>
    </location>
</feature>
<dbReference type="OrthoDB" id="3364175at2759"/>
<evidence type="ECO:0000256" key="4">
    <source>
        <dbReference type="ARBA" id="ARBA00022911"/>
    </source>
</evidence>
<dbReference type="RefSeq" id="XP_024718235.1">
    <property type="nucleotide sequence ID" value="XM_024868857.1"/>
</dbReference>
<accession>A0A2T3AU91</accession>
<dbReference type="FunFam" id="4.10.240.10:FF:000005">
    <property type="entry name" value="Quinic acid utilization activator"/>
    <property type="match status" value="1"/>
</dbReference>
<dbReference type="InParanoid" id="A0A2T3AU91"/>
<comment type="subcellular location">
    <subcellularLocation>
        <location evidence="1">Nucleus</location>
    </subcellularLocation>
</comment>
<feature type="compositionally biased region" description="Polar residues" evidence="10">
    <location>
        <begin position="209"/>
        <end position="224"/>
    </location>
</feature>
<evidence type="ECO:0000256" key="3">
    <source>
        <dbReference type="ARBA" id="ARBA00022833"/>
    </source>
</evidence>
<sequence length="917" mass="100965">MEHQDPPNKTHPGKGSTTSKGGDQDTKKSKQGPRIRVSQACDRCRSRKDKCDGKKPACSTCTTHGRTCSYDTNVKKRGLPEGYVRGLEKLWGLAIREVRGVEDSILFVIAGEDGNDNESFLNAWSDESNSENLVEAWRKSQISRELERLLSNPGPTAEGGKRRRTYSDPRAGKRPRFPSTHADGTDNGAELSGGMWLDRKPDVRPQEDSPASPNPSGIYDNNNHFLGRDDSILSPNYQHPSLNKLPTPTIDIPDLPSEAWHLLDVYFSYTHSWFPIIEKHDLLRTSYQYAQNRNAISLSGAGSGNHAALWAAIAYAKYQHRAINNIPRAQGPVAEMVWTAERMYSHARNLIPDEEGFFELGHVQALLILTLANMGAGHLRRAWLLVGQAVRVAIDLGLDRPSDDILVALRPTSRAKHVFLGCFVLDTIIASRLGHRPHLLSEDIERVGLVEEDGLEQWDPWTDCLGVRRGSSASRGPASILSTFNRFVEVMQILNDVACISDCPRRAQSSTGLLTKLLTWGQSHSSSLHLGSASLKSEKAMSLLPHDYNLHIAYFNTLATLQLLSHGQGRGNANLEPSTESARQIVELLVQHSIYFGLLIVPPTFETFIKTAYDVVREVHSSIENTHITLNDWKRNLDSCLDTIQPAWPIFEAFKNSASYQAPSGGRRESQVAFELISGMNHSAETPVTAPTPNSLGTSPSPRVFRPQPGAPMNIAPQQPRVIASPAARRAQSFGQSSAPPFTMKKHPSPRSPFNTGNPMAAETRPIDTQASRIKNSTNLAQTQPANARHPVSMTSEMEVDPMFQEFATLDAMEWSGNWDQSLVNLGFTDQSNMNKDFYTMSREPDPLFPNNIFQQLVANSNTETTNPLDGSVSGRMRMGGFGGMGFVHENEGIAAGQILQALSEAETSRSSGGGNG</sequence>
<dbReference type="CDD" id="cd12148">
    <property type="entry name" value="fungal_TF_MHR"/>
    <property type="match status" value="1"/>
</dbReference>
<evidence type="ECO:0000259" key="11">
    <source>
        <dbReference type="PROSITE" id="PS50048"/>
    </source>
</evidence>
<dbReference type="SMART" id="SM00906">
    <property type="entry name" value="Fungal_trans"/>
    <property type="match status" value="1"/>
</dbReference>
<keyword evidence="9" id="KW-0539">Nucleus</keyword>
<dbReference type="SUPFAM" id="SSF57701">
    <property type="entry name" value="Zn2/Cys6 DNA-binding domain"/>
    <property type="match status" value="1"/>
</dbReference>
<dbReference type="PROSITE" id="PS50048">
    <property type="entry name" value="ZN2_CY6_FUNGAL_2"/>
    <property type="match status" value="1"/>
</dbReference>
<dbReference type="InterPro" id="IPR001138">
    <property type="entry name" value="Zn2Cys6_DnaBD"/>
</dbReference>
<keyword evidence="13" id="KW-1185">Reference proteome</keyword>
<dbReference type="GO" id="GO:0000981">
    <property type="term" value="F:DNA-binding transcription factor activity, RNA polymerase II-specific"/>
    <property type="evidence" value="ECO:0007669"/>
    <property type="project" value="InterPro"/>
</dbReference>
<keyword evidence="5" id="KW-0805">Transcription regulation</keyword>
<keyword evidence="6" id="KW-0238">DNA-binding</keyword>
<dbReference type="SMART" id="SM00066">
    <property type="entry name" value="GAL4"/>
    <property type="match status" value="1"/>
</dbReference>
<dbReference type="InterPro" id="IPR007219">
    <property type="entry name" value="XnlR_reg_dom"/>
</dbReference>
<dbReference type="GO" id="GO:0008270">
    <property type="term" value="F:zinc ion binding"/>
    <property type="evidence" value="ECO:0007669"/>
    <property type="project" value="InterPro"/>
</dbReference>
<dbReference type="InterPro" id="IPR036864">
    <property type="entry name" value="Zn2-C6_fun-type_DNA-bd_sf"/>
</dbReference>
<evidence type="ECO:0000256" key="6">
    <source>
        <dbReference type="ARBA" id="ARBA00023125"/>
    </source>
</evidence>
<dbReference type="PROSITE" id="PS00463">
    <property type="entry name" value="ZN2_CY6_FUNGAL_1"/>
    <property type="match status" value="1"/>
</dbReference>
<protein>
    <recommendedName>
        <fullName evidence="11">Zn(2)-C6 fungal-type domain-containing protein</fullName>
    </recommendedName>
</protein>
<feature type="compositionally biased region" description="Basic and acidic residues" evidence="10">
    <location>
        <begin position="197"/>
        <end position="207"/>
    </location>
</feature>
<dbReference type="Pfam" id="PF04082">
    <property type="entry name" value="Fungal_trans"/>
    <property type="match status" value="1"/>
</dbReference>
<dbReference type="GeneID" id="36576938"/>
<dbReference type="GO" id="GO:0005634">
    <property type="term" value="C:nucleus"/>
    <property type="evidence" value="ECO:0007669"/>
    <property type="project" value="UniProtKB-SubCell"/>
</dbReference>
<keyword evidence="8" id="KW-0804">Transcription</keyword>
<dbReference type="Pfam" id="PF00172">
    <property type="entry name" value="Zn_clus"/>
    <property type="match status" value="1"/>
</dbReference>
<keyword evidence="3" id="KW-0862">Zinc</keyword>
<evidence type="ECO:0000313" key="13">
    <source>
        <dbReference type="Proteomes" id="UP000241818"/>
    </source>
</evidence>
<feature type="region of interest" description="Disordered" evidence="10">
    <location>
        <begin position="1"/>
        <end position="39"/>
    </location>
</feature>
<dbReference type="STRING" id="857342.A0A2T3AU91"/>
<dbReference type="Gene3D" id="4.10.240.10">
    <property type="entry name" value="Zn(2)-C6 fungal-type DNA-binding domain"/>
    <property type="match status" value="1"/>
</dbReference>
<keyword evidence="7" id="KW-0010">Activator</keyword>
<dbReference type="InterPro" id="IPR052783">
    <property type="entry name" value="Metabolic/Drug-Res_Regulator"/>
</dbReference>
<dbReference type="GO" id="GO:0045944">
    <property type="term" value="P:positive regulation of transcription by RNA polymerase II"/>
    <property type="evidence" value="ECO:0007669"/>
    <property type="project" value="TreeGrafter"/>
</dbReference>
<dbReference type="Proteomes" id="UP000241818">
    <property type="component" value="Unassembled WGS sequence"/>
</dbReference>
<dbReference type="PANTHER" id="PTHR47655">
    <property type="entry name" value="QUINIC ACID UTILIZATION ACTIVATOR"/>
    <property type="match status" value="1"/>
</dbReference>
<proteinExistence type="predicted"/>
<evidence type="ECO:0000256" key="7">
    <source>
        <dbReference type="ARBA" id="ARBA00023159"/>
    </source>
</evidence>
<dbReference type="PANTHER" id="PTHR47655:SF2">
    <property type="entry name" value="QUINIC ACID UTILIZATION ACTIVATOR"/>
    <property type="match status" value="1"/>
</dbReference>
<keyword evidence="2" id="KW-0479">Metal-binding</keyword>
<dbReference type="EMBL" id="KZ679015">
    <property type="protein sequence ID" value="PSS12237.1"/>
    <property type="molecule type" value="Genomic_DNA"/>
</dbReference>
<reference evidence="12 13" key="1">
    <citation type="journal article" date="2018" name="New Phytol.">
        <title>Comparative genomics and transcriptomics depict ericoid mycorrhizal fungi as versatile saprotrophs and plant mutualists.</title>
        <authorList>
            <person name="Martino E."/>
            <person name="Morin E."/>
            <person name="Grelet G.A."/>
            <person name="Kuo A."/>
            <person name="Kohler A."/>
            <person name="Daghino S."/>
            <person name="Barry K.W."/>
            <person name="Cichocki N."/>
            <person name="Clum A."/>
            <person name="Dockter R.B."/>
            <person name="Hainaut M."/>
            <person name="Kuo R.C."/>
            <person name="LaButti K."/>
            <person name="Lindahl B.D."/>
            <person name="Lindquist E.A."/>
            <person name="Lipzen A."/>
            <person name="Khouja H.R."/>
            <person name="Magnuson J."/>
            <person name="Murat C."/>
            <person name="Ohm R.A."/>
            <person name="Singer S.W."/>
            <person name="Spatafora J.W."/>
            <person name="Wang M."/>
            <person name="Veneault-Fourrey C."/>
            <person name="Henrissat B."/>
            <person name="Grigoriev I.V."/>
            <person name="Martin F.M."/>
            <person name="Perotto S."/>
        </authorList>
    </citation>
    <scope>NUCLEOTIDE SEQUENCE [LARGE SCALE GENOMIC DNA]</scope>
    <source>
        <strain evidence="12 13">ATCC 22711</strain>
    </source>
</reference>
<dbReference type="GO" id="GO:0006351">
    <property type="term" value="P:DNA-templated transcription"/>
    <property type="evidence" value="ECO:0007669"/>
    <property type="project" value="InterPro"/>
</dbReference>
<dbReference type="AlphaFoldDB" id="A0A2T3AU91"/>
<evidence type="ECO:0000256" key="5">
    <source>
        <dbReference type="ARBA" id="ARBA00023015"/>
    </source>
</evidence>
<evidence type="ECO:0000256" key="10">
    <source>
        <dbReference type="SAM" id="MobiDB-lite"/>
    </source>
</evidence>
<evidence type="ECO:0000256" key="2">
    <source>
        <dbReference type="ARBA" id="ARBA00022723"/>
    </source>
</evidence>
<feature type="region of interest" description="Disordered" evidence="10">
    <location>
        <begin position="734"/>
        <end position="758"/>
    </location>
</feature>
<organism evidence="12 13">
    <name type="scientific">Amorphotheca resinae ATCC 22711</name>
    <dbReference type="NCBI Taxonomy" id="857342"/>
    <lineage>
        <taxon>Eukaryota</taxon>
        <taxon>Fungi</taxon>
        <taxon>Dikarya</taxon>
        <taxon>Ascomycota</taxon>
        <taxon>Pezizomycotina</taxon>
        <taxon>Leotiomycetes</taxon>
        <taxon>Helotiales</taxon>
        <taxon>Amorphothecaceae</taxon>
        <taxon>Amorphotheca</taxon>
    </lineage>
</organism>